<evidence type="ECO:0000313" key="3">
    <source>
        <dbReference type="EMBL" id="KAH9363460.1"/>
    </source>
</evidence>
<dbReference type="InterPro" id="IPR011029">
    <property type="entry name" value="DEATH-like_dom_sf"/>
</dbReference>
<name>A0A9J6FN76_HAELO</name>
<dbReference type="PROSITE" id="PS50017">
    <property type="entry name" value="DEATH_DOMAIN"/>
    <property type="match status" value="1"/>
</dbReference>
<dbReference type="OrthoDB" id="6066069at2759"/>
<keyword evidence="4" id="KW-1185">Reference proteome</keyword>
<dbReference type="VEuPathDB" id="VectorBase:HLOH_050416"/>
<feature type="transmembrane region" description="Helical" evidence="1">
    <location>
        <begin position="6"/>
        <end position="25"/>
    </location>
</feature>
<evidence type="ECO:0000313" key="4">
    <source>
        <dbReference type="Proteomes" id="UP000821853"/>
    </source>
</evidence>
<protein>
    <recommendedName>
        <fullName evidence="2">Death domain-containing protein</fullName>
    </recommendedName>
</protein>
<dbReference type="GO" id="GO:0007165">
    <property type="term" value="P:signal transduction"/>
    <property type="evidence" value="ECO:0007669"/>
    <property type="project" value="InterPro"/>
</dbReference>
<evidence type="ECO:0000259" key="2">
    <source>
        <dbReference type="PROSITE" id="PS50017"/>
    </source>
</evidence>
<dbReference type="SUPFAM" id="SSF47986">
    <property type="entry name" value="DEATH domain"/>
    <property type="match status" value="1"/>
</dbReference>
<feature type="transmembrane region" description="Helical" evidence="1">
    <location>
        <begin position="207"/>
        <end position="228"/>
    </location>
</feature>
<keyword evidence="1" id="KW-0472">Membrane</keyword>
<gene>
    <name evidence="3" type="ORF">HPB48_006007</name>
</gene>
<dbReference type="Pfam" id="PF00531">
    <property type="entry name" value="Death"/>
    <property type="match status" value="1"/>
</dbReference>
<keyword evidence="1" id="KW-0812">Transmembrane</keyword>
<dbReference type="OMA" id="NRLTRRC"/>
<organism evidence="3 4">
    <name type="scientific">Haemaphysalis longicornis</name>
    <name type="common">Bush tick</name>
    <dbReference type="NCBI Taxonomy" id="44386"/>
    <lineage>
        <taxon>Eukaryota</taxon>
        <taxon>Metazoa</taxon>
        <taxon>Ecdysozoa</taxon>
        <taxon>Arthropoda</taxon>
        <taxon>Chelicerata</taxon>
        <taxon>Arachnida</taxon>
        <taxon>Acari</taxon>
        <taxon>Parasitiformes</taxon>
        <taxon>Ixodida</taxon>
        <taxon>Ixodoidea</taxon>
        <taxon>Ixodidae</taxon>
        <taxon>Haemaphysalinae</taxon>
        <taxon>Haemaphysalis</taxon>
    </lineage>
</organism>
<dbReference type="Gene3D" id="1.10.533.10">
    <property type="entry name" value="Death Domain, Fas"/>
    <property type="match status" value="1"/>
</dbReference>
<sequence>MSGLGFFASWCPVLAVVMVGWAGGVQGSRDLNKAQLRLVADRLKLDECRSLVESLRSTDYVLDHTPDGGVQGSRDLNKAQLRLVADRLKLDECRSLVESLRSTDYVLDHTPDGHAEASLLSCYRLLELWNRQRPVNSTFHQLLIRLQELGHRDLADDLSQAVYGDKVLAVKKDFLSDPFRRRSKLVKQSSSSPDSVDSRGRRPRPGVALETVTVVLAICLTVVIGTFICHRLTGRCAITVPPRQQRGRRFRTVRAEILQESAVQLLTEAI</sequence>
<evidence type="ECO:0000256" key="1">
    <source>
        <dbReference type="SAM" id="Phobius"/>
    </source>
</evidence>
<reference evidence="3 4" key="1">
    <citation type="journal article" date="2020" name="Cell">
        <title>Large-Scale Comparative Analyses of Tick Genomes Elucidate Their Genetic Diversity and Vector Capacities.</title>
        <authorList>
            <consortium name="Tick Genome and Microbiome Consortium (TIGMIC)"/>
            <person name="Jia N."/>
            <person name="Wang J."/>
            <person name="Shi W."/>
            <person name="Du L."/>
            <person name="Sun Y."/>
            <person name="Zhan W."/>
            <person name="Jiang J.F."/>
            <person name="Wang Q."/>
            <person name="Zhang B."/>
            <person name="Ji P."/>
            <person name="Bell-Sakyi L."/>
            <person name="Cui X.M."/>
            <person name="Yuan T.T."/>
            <person name="Jiang B.G."/>
            <person name="Yang W.F."/>
            <person name="Lam T.T."/>
            <person name="Chang Q.C."/>
            <person name="Ding S.J."/>
            <person name="Wang X.J."/>
            <person name="Zhu J.G."/>
            <person name="Ruan X.D."/>
            <person name="Zhao L."/>
            <person name="Wei J.T."/>
            <person name="Ye R.Z."/>
            <person name="Que T.C."/>
            <person name="Du C.H."/>
            <person name="Zhou Y.H."/>
            <person name="Cheng J.X."/>
            <person name="Dai P.F."/>
            <person name="Guo W.B."/>
            <person name="Han X.H."/>
            <person name="Huang E.J."/>
            <person name="Li L.F."/>
            <person name="Wei W."/>
            <person name="Gao Y.C."/>
            <person name="Liu J.Z."/>
            <person name="Shao H.Z."/>
            <person name="Wang X."/>
            <person name="Wang C.C."/>
            <person name="Yang T.C."/>
            <person name="Huo Q.B."/>
            <person name="Li W."/>
            <person name="Chen H.Y."/>
            <person name="Chen S.E."/>
            <person name="Zhou L.G."/>
            <person name="Ni X.B."/>
            <person name="Tian J.H."/>
            <person name="Sheng Y."/>
            <person name="Liu T."/>
            <person name="Pan Y.S."/>
            <person name="Xia L.Y."/>
            <person name="Li J."/>
            <person name="Zhao F."/>
            <person name="Cao W.C."/>
        </authorList>
    </citation>
    <scope>NUCLEOTIDE SEQUENCE [LARGE SCALE GENOMIC DNA]</scope>
    <source>
        <strain evidence="3">HaeL-2018</strain>
    </source>
</reference>
<comment type="caution">
    <text evidence="3">The sequence shown here is derived from an EMBL/GenBank/DDBJ whole genome shotgun (WGS) entry which is preliminary data.</text>
</comment>
<keyword evidence="1" id="KW-1133">Transmembrane helix</keyword>
<dbReference type="InterPro" id="IPR000488">
    <property type="entry name" value="Death_dom"/>
</dbReference>
<accession>A0A9J6FN76</accession>
<feature type="domain" description="Death" evidence="2">
    <location>
        <begin position="123"/>
        <end position="162"/>
    </location>
</feature>
<dbReference type="Proteomes" id="UP000821853">
    <property type="component" value="Chromosome 10"/>
</dbReference>
<dbReference type="EMBL" id="JABSTR010000002">
    <property type="protein sequence ID" value="KAH9363460.1"/>
    <property type="molecule type" value="Genomic_DNA"/>
</dbReference>
<dbReference type="AlphaFoldDB" id="A0A9J6FN76"/>
<proteinExistence type="predicted"/>